<reference evidence="3 4" key="1">
    <citation type="journal article" date="2019" name="Nat. Ecol. Evol.">
        <title>Megaphylogeny resolves global patterns of mushroom evolution.</title>
        <authorList>
            <person name="Varga T."/>
            <person name="Krizsan K."/>
            <person name="Foldi C."/>
            <person name="Dima B."/>
            <person name="Sanchez-Garcia M."/>
            <person name="Sanchez-Ramirez S."/>
            <person name="Szollosi G.J."/>
            <person name="Szarkandi J.G."/>
            <person name="Papp V."/>
            <person name="Albert L."/>
            <person name="Andreopoulos W."/>
            <person name="Angelini C."/>
            <person name="Antonin V."/>
            <person name="Barry K.W."/>
            <person name="Bougher N.L."/>
            <person name="Buchanan P."/>
            <person name="Buyck B."/>
            <person name="Bense V."/>
            <person name="Catcheside P."/>
            <person name="Chovatia M."/>
            <person name="Cooper J."/>
            <person name="Damon W."/>
            <person name="Desjardin D."/>
            <person name="Finy P."/>
            <person name="Geml J."/>
            <person name="Haridas S."/>
            <person name="Hughes K."/>
            <person name="Justo A."/>
            <person name="Karasinski D."/>
            <person name="Kautmanova I."/>
            <person name="Kiss B."/>
            <person name="Kocsube S."/>
            <person name="Kotiranta H."/>
            <person name="LaButti K.M."/>
            <person name="Lechner B.E."/>
            <person name="Liimatainen K."/>
            <person name="Lipzen A."/>
            <person name="Lukacs Z."/>
            <person name="Mihaltcheva S."/>
            <person name="Morgado L.N."/>
            <person name="Niskanen T."/>
            <person name="Noordeloos M.E."/>
            <person name="Ohm R.A."/>
            <person name="Ortiz-Santana B."/>
            <person name="Ovrebo C."/>
            <person name="Racz N."/>
            <person name="Riley R."/>
            <person name="Savchenko A."/>
            <person name="Shiryaev A."/>
            <person name="Soop K."/>
            <person name="Spirin V."/>
            <person name="Szebenyi C."/>
            <person name="Tomsovsky M."/>
            <person name="Tulloss R.E."/>
            <person name="Uehling J."/>
            <person name="Grigoriev I.V."/>
            <person name="Vagvolgyi C."/>
            <person name="Papp T."/>
            <person name="Martin F.M."/>
            <person name="Miettinen O."/>
            <person name="Hibbett D.S."/>
            <person name="Nagy L.G."/>
        </authorList>
    </citation>
    <scope>NUCLEOTIDE SEQUENCE [LARGE SCALE GENOMIC DNA]</scope>
    <source>
        <strain evidence="3 4">CBS 121175</strain>
    </source>
</reference>
<feature type="region of interest" description="Disordered" evidence="1">
    <location>
        <begin position="125"/>
        <end position="158"/>
    </location>
</feature>
<gene>
    <name evidence="3" type="ORF">FA15DRAFT_700526</name>
</gene>
<evidence type="ECO:0000313" key="4">
    <source>
        <dbReference type="Proteomes" id="UP000307440"/>
    </source>
</evidence>
<name>A0A5C3L8Z3_COPMA</name>
<sequence length="181" mass="19525">MFPFNIHAGLTLAVCLVGSWAESRTGESFQISRNGGPTNKANILALDWCGRVSTGSSRWTFRASSFFNLDKVSTASDSVTAFRRRLDPGVLIVLPWDNDVSPEKTDKARAFPNEIVEITARGQDGQASSYSNYGTDAAGGSNGDRVIEDSGSPHRLSRETNGLRISTLKPRMGLVPTARGC</sequence>
<dbReference type="EMBL" id="ML210152">
    <property type="protein sequence ID" value="TFK28963.1"/>
    <property type="molecule type" value="Genomic_DNA"/>
</dbReference>
<organism evidence="3 4">
    <name type="scientific">Coprinopsis marcescibilis</name>
    <name type="common">Agaric fungus</name>
    <name type="synonym">Psathyrella marcescibilis</name>
    <dbReference type="NCBI Taxonomy" id="230819"/>
    <lineage>
        <taxon>Eukaryota</taxon>
        <taxon>Fungi</taxon>
        <taxon>Dikarya</taxon>
        <taxon>Basidiomycota</taxon>
        <taxon>Agaricomycotina</taxon>
        <taxon>Agaricomycetes</taxon>
        <taxon>Agaricomycetidae</taxon>
        <taxon>Agaricales</taxon>
        <taxon>Agaricineae</taxon>
        <taxon>Psathyrellaceae</taxon>
        <taxon>Coprinopsis</taxon>
    </lineage>
</organism>
<evidence type="ECO:0000256" key="1">
    <source>
        <dbReference type="SAM" id="MobiDB-lite"/>
    </source>
</evidence>
<evidence type="ECO:0000256" key="2">
    <source>
        <dbReference type="SAM" id="SignalP"/>
    </source>
</evidence>
<feature type="chain" id="PRO_5023137088" evidence="2">
    <location>
        <begin position="22"/>
        <end position="181"/>
    </location>
</feature>
<feature type="compositionally biased region" description="Basic and acidic residues" evidence="1">
    <location>
        <begin position="145"/>
        <end position="158"/>
    </location>
</feature>
<proteinExistence type="predicted"/>
<feature type="signal peptide" evidence="2">
    <location>
        <begin position="1"/>
        <end position="21"/>
    </location>
</feature>
<keyword evidence="2" id="KW-0732">Signal</keyword>
<accession>A0A5C3L8Z3</accession>
<protein>
    <submittedName>
        <fullName evidence="3">Uncharacterized protein</fullName>
    </submittedName>
</protein>
<feature type="compositionally biased region" description="Polar residues" evidence="1">
    <location>
        <begin position="125"/>
        <end position="134"/>
    </location>
</feature>
<evidence type="ECO:0000313" key="3">
    <source>
        <dbReference type="EMBL" id="TFK28963.1"/>
    </source>
</evidence>
<dbReference type="AlphaFoldDB" id="A0A5C3L8Z3"/>
<dbReference type="OrthoDB" id="415825at2759"/>
<keyword evidence="4" id="KW-1185">Reference proteome</keyword>
<dbReference type="Proteomes" id="UP000307440">
    <property type="component" value="Unassembled WGS sequence"/>
</dbReference>